<proteinExistence type="predicted"/>
<keyword evidence="3" id="KW-0472">Membrane</keyword>
<evidence type="ECO:0000259" key="4">
    <source>
        <dbReference type="Pfam" id="PF00535"/>
    </source>
</evidence>
<feature type="domain" description="Glycosyltransferase 2-like" evidence="4">
    <location>
        <begin position="4"/>
        <end position="115"/>
    </location>
</feature>
<name>A0ABT8WRQ6_9FLAO</name>
<dbReference type="RefSeq" id="WP_303303083.1">
    <property type="nucleotide sequence ID" value="NZ_BAABDA010000046.1"/>
</dbReference>
<dbReference type="Pfam" id="PF00535">
    <property type="entry name" value="Glycos_transf_2"/>
    <property type="match status" value="1"/>
</dbReference>
<dbReference type="Gene3D" id="3.90.550.10">
    <property type="entry name" value="Spore Coat Polysaccharide Biosynthesis Protein SpsA, Chain A"/>
    <property type="match status" value="1"/>
</dbReference>
<feature type="transmembrane region" description="Helical" evidence="3">
    <location>
        <begin position="316"/>
        <end position="336"/>
    </location>
</feature>
<evidence type="ECO:0000256" key="1">
    <source>
        <dbReference type="ARBA" id="ARBA00022676"/>
    </source>
</evidence>
<dbReference type="InterPro" id="IPR001173">
    <property type="entry name" value="Glyco_trans_2-like"/>
</dbReference>
<comment type="caution">
    <text evidence="5">The sequence shown here is derived from an EMBL/GenBank/DDBJ whole genome shotgun (WGS) entry which is preliminary data.</text>
</comment>
<dbReference type="InterPro" id="IPR029044">
    <property type="entry name" value="Nucleotide-diphossugar_trans"/>
</dbReference>
<dbReference type="CDD" id="cd00761">
    <property type="entry name" value="Glyco_tranf_GTA_type"/>
    <property type="match status" value="1"/>
</dbReference>
<keyword evidence="3" id="KW-1133">Transmembrane helix</keyword>
<keyword evidence="3" id="KW-0812">Transmembrane</keyword>
<evidence type="ECO:0000256" key="3">
    <source>
        <dbReference type="SAM" id="Phobius"/>
    </source>
</evidence>
<dbReference type="Proteomes" id="UP001176806">
    <property type="component" value="Unassembled WGS sequence"/>
</dbReference>
<accession>A0ABT8WRQ6</accession>
<dbReference type="GO" id="GO:0016757">
    <property type="term" value="F:glycosyltransferase activity"/>
    <property type="evidence" value="ECO:0007669"/>
    <property type="project" value="UniProtKB-KW"/>
</dbReference>
<gene>
    <name evidence="5" type="ORF">Q4Q40_16755</name>
</gene>
<dbReference type="EC" id="2.4.-.-" evidence="5"/>
<organism evidence="5 6">
    <name type="scientific">Flavivirga jejuensis</name>
    <dbReference type="NCBI Taxonomy" id="870487"/>
    <lineage>
        <taxon>Bacteria</taxon>
        <taxon>Pseudomonadati</taxon>
        <taxon>Bacteroidota</taxon>
        <taxon>Flavobacteriia</taxon>
        <taxon>Flavobacteriales</taxon>
        <taxon>Flavobacteriaceae</taxon>
        <taxon>Flavivirga</taxon>
    </lineage>
</organism>
<reference evidence="5" key="1">
    <citation type="submission" date="2023-07" db="EMBL/GenBank/DDBJ databases">
        <title>Two novel species in the genus Flavivirga.</title>
        <authorList>
            <person name="Kwon K."/>
        </authorList>
    </citation>
    <scope>NUCLEOTIDE SEQUENCE</scope>
    <source>
        <strain evidence="5">KACC 14158</strain>
    </source>
</reference>
<evidence type="ECO:0000313" key="5">
    <source>
        <dbReference type="EMBL" id="MDO5975848.1"/>
    </source>
</evidence>
<dbReference type="EMBL" id="JAUOEL010000006">
    <property type="protein sequence ID" value="MDO5975848.1"/>
    <property type="molecule type" value="Genomic_DNA"/>
</dbReference>
<keyword evidence="1 5" id="KW-0328">Glycosyltransferase</keyword>
<dbReference type="PANTHER" id="PTHR22916:SF51">
    <property type="entry name" value="GLYCOSYLTRANSFERASE EPSH-RELATED"/>
    <property type="match status" value="1"/>
</dbReference>
<evidence type="ECO:0000256" key="2">
    <source>
        <dbReference type="ARBA" id="ARBA00022679"/>
    </source>
</evidence>
<protein>
    <submittedName>
        <fullName evidence="5">Glycosyltransferase</fullName>
        <ecNumber evidence="5">2.4.-.-</ecNumber>
    </submittedName>
</protein>
<sequence length="344" mass="40208">MLLSIIVPFYNAEACIERCLNSLVNQNLNTDNYEIILINDGSTDNGLHVIEAFKKKHHNINIYSQANHGLGATRNIGITLAKGEYIYFIDADDYLAFNTLDVILNCQIKFDLDVLGFLSLPTYKLDLFNSKTKQLTKDIEVLKGTDFLIKNKHHDLGACWYLIKRSFLLNTGFKFVEGKFFEDVVFTFNIFLRSKRAAFLPIDAHRYVETQTSITNNDNPEHLKKIIEDYTSLIYSLNVLIEEVLKENDSNASTIIKNIEFKRSVNIYFMFYKIIKSNISVKRINDLLKAFNKINVYPLNNFIGDQYFHRKFKITVFIFNHKYLFFLLLYPLRFFYKLGLIKLL</sequence>
<keyword evidence="2 5" id="KW-0808">Transferase</keyword>
<dbReference type="SUPFAM" id="SSF53448">
    <property type="entry name" value="Nucleotide-diphospho-sugar transferases"/>
    <property type="match status" value="1"/>
</dbReference>
<evidence type="ECO:0000313" key="6">
    <source>
        <dbReference type="Proteomes" id="UP001176806"/>
    </source>
</evidence>
<keyword evidence="6" id="KW-1185">Reference proteome</keyword>
<dbReference type="PANTHER" id="PTHR22916">
    <property type="entry name" value="GLYCOSYLTRANSFERASE"/>
    <property type="match status" value="1"/>
</dbReference>